<dbReference type="Gene3D" id="3.30.200.20">
    <property type="entry name" value="Phosphorylase Kinase, domain 1"/>
    <property type="match status" value="1"/>
</dbReference>
<keyword evidence="9" id="KW-0142">cGMP-binding</keyword>
<comment type="cofactor">
    <cofactor evidence="1">
        <name>Mg(2+)</name>
        <dbReference type="ChEBI" id="CHEBI:18420"/>
    </cofactor>
</comment>
<dbReference type="PROSITE" id="PS00889">
    <property type="entry name" value="CNMP_BINDING_2"/>
    <property type="match status" value="1"/>
</dbReference>
<dbReference type="PANTHER" id="PTHR24349">
    <property type="entry name" value="SERINE/THREONINE-PROTEIN KINASE"/>
    <property type="match status" value="1"/>
</dbReference>
<proteinExistence type="inferred from homology"/>
<dbReference type="InterPro" id="IPR050205">
    <property type="entry name" value="CDPK_Ser/Thr_kinases"/>
</dbReference>
<evidence type="ECO:0000256" key="4">
    <source>
        <dbReference type="ARBA" id="ARBA00022679"/>
    </source>
</evidence>
<evidence type="ECO:0000256" key="10">
    <source>
        <dbReference type="ARBA" id="ARBA00024334"/>
    </source>
</evidence>
<evidence type="ECO:0000256" key="2">
    <source>
        <dbReference type="ARBA" id="ARBA00022527"/>
    </source>
</evidence>
<dbReference type="GO" id="GO:0004674">
    <property type="term" value="F:protein serine/threonine kinase activity"/>
    <property type="evidence" value="ECO:0007669"/>
    <property type="project" value="UniProtKB-KW"/>
</dbReference>
<dbReference type="PROSITE" id="PS00107">
    <property type="entry name" value="PROTEIN_KINASE_ATP"/>
    <property type="match status" value="1"/>
</dbReference>
<dbReference type="Pfam" id="PF00069">
    <property type="entry name" value="Pkinase"/>
    <property type="match status" value="1"/>
</dbReference>
<evidence type="ECO:0000313" key="16">
    <source>
        <dbReference type="Proteomes" id="UP001165160"/>
    </source>
</evidence>
<dbReference type="InterPro" id="IPR018247">
    <property type="entry name" value="EF_Hand_1_Ca_BS"/>
</dbReference>
<dbReference type="PROSITE" id="PS50042">
    <property type="entry name" value="CNMP_BINDING_3"/>
    <property type="match status" value="2"/>
</dbReference>
<dbReference type="InterPro" id="IPR011992">
    <property type="entry name" value="EF-hand-dom_pair"/>
</dbReference>
<comment type="caution">
    <text evidence="15">The sequence shown here is derived from an EMBL/GenBank/DDBJ whole genome shotgun (WGS) entry which is preliminary data.</text>
</comment>
<keyword evidence="4" id="KW-0808">Transferase</keyword>
<dbReference type="SUPFAM" id="SSF47473">
    <property type="entry name" value="EF-hand"/>
    <property type="match status" value="2"/>
</dbReference>
<dbReference type="SMART" id="SM00054">
    <property type="entry name" value="EFh"/>
    <property type="match status" value="3"/>
</dbReference>
<evidence type="ECO:0008006" key="17">
    <source>
        <dbReference type="Google" id="ProtNLM"/>
    </source>
</evidence>
<dbReference type="CDD" id="cd00051">
    <property type="entry name" value="EFh"/>
    <property type="match status" value="1"/>
</dbReference>
<sequence length="777" mass="85977">MYRLLGPHQRRFLAASAAVGVLHPPSPAVIPLDPDPDPDRASPLSSSAGVAFCQGSRKKKHAINVMLQHRRSVLARSLEEKYEPDWSNVLGEGAYGVVVLAKEKSTGTTVALKKIAKRYTDQSSFKKETSALLQIHDEGGHPNVCGLRDMYEDEKHYYLILDLVSGGEMFEHLIQNGAYSEHDAALHMKNVASALNFLHGIKIIHADLKPENLMMTSWKESNARIKVVDFGCAVADGVTDDKDALGGNKGDVGTTAYWPPEAFPTSKSSRSPPSPAMDMWSLGVILYIMLTGLHPFDLNGVSTDEEIEARIQSDPRPKFEEKLTGHLSPAAVDLIKKLMTADPNARISASEMLAHPWIRGGSAKQIISDSHVRLEKFKEVRDKLEAGIFAVLVTQSTHHNESSNNSRMIEKAFEVFDKEHKGAITPEDISRVLADETDIKLTSQEQRHISDIMRGNKKAGKKKVDLSSFSDLMSSLNTVYFAKNQAIFTEGEKGDRMYFINAGKVVVTQNGSQLGTLGQGDFFGEGSMLDPSKCRSATVTTTTPVEVIEIPRHDYERFVKDSASTKTDIELVRNSRMLKNAKNLIRLQTGMKTHELKQGETVFKEGEPGSSMFAVSEDGGELRVTIGGVEVGKMKEGDMFGETALLLNLQKVRSITVTCSSPKCKVLEMQGEEFVQLISDSPEWVGRSMKDMARRREFNKALNKQHNGTAPLRDLFNMIDTDNDGRLSISEVKTVIKKFDPSFPDEEAIALVESMDLDGNGYITWKEFKRVVGQGDR</sequence>
<keyword evidence="3" id="KW-0140">cGMP</keyword>
<feature type="domain" description="Cyclic nucleotide-binding" evidence="13">
    <location>
        <begin position="462"/>
        <end position="559"/>
    </location>
</feature>
<gene>
    <name evidence="15" type="ORF">TrVE_jg8730</name>
</gene>
<keyword evidence="5 11" id="KW-0547">Nucleotide-binding</keyword>
<dbReference type="InterPro" id="IPR017441">
    <property type="entry name" value="Protein_kinase_ATP_BS"/>
</dbReference>
<dbReference type="SUPFAM" id="SSF56112">
    <property type="entry name" value="Protein kinase-like (PK-like)"/>
    <property type="match status" value="1"/>
</dbReference>
<keyword evidence="6" id="KW-0418">Kinase</keyword>
<dbReference type="InterPro" id="IPR008271">
    <property type="entry name" value="Ser/Thr_kinase_AS"/>
</dbReference>
<dbReference type="GO" id="GO:0030553">
    <property type="term" value="F:cGMP binding"/>
    <property type="evidence" value="ECO:0007669"/>
    <property type="project" value="UniProtKB-KW"/>
</dbReference>
<dbReference type="Pfam" id="PF13499">
    <property type="entry name" value="EF-hand_7"/>
    <property type="match status" value="1"/>
</dbReference>
<dbReference type="SMART" id="SM00220">
    <property type="entry name" value="S_TKc"/>
    <property type="match status" value="1"/>
</dbReference>
<dbReference type="InterPro" id="IPR002048">
    <property type="entry name" value="EF_hand_dom"/>
</dbReference>
<feature type="binding site" evidence="11">
    <location>
        <position position="113"/>
    </location>
    <ligand>
        <name>ATP</name>
        <dbReference type="ChEBI" id="CHEBI:30616"/>
    </ligand>
</feature>
<keyword evidence="2" id="KW-0723">Serine/threonine-protein kinase</keyword>
<dbReference type="Pfam" id="PF00027">
    <property type="entry name" value="cNMP_binding"/>
    <property type="match status" value="2"/>
</dbReference>
<evidence type="ECO:0000259" key="14">
    <source>
        <dbReference type="PROSITE" id="PS50222"/>
    </source>
</evidence>
<evidence type="ECO:0000259" key="13">
    <source>
        <dbReference type="PROSITE" id="PS50042"/>
    </source>
</evidence>
<name>A0A9W7EJJ8_9STRA</name>
<dbReference type="InterPro" id="IPR000719">
    <property type="entry name" value="Prot_kinase_dom"/>
</dbReference>
<dbReference type="SMART" id="SM00100">
    <property type="entry name" value="cNMP"/>
    <property type="match status" value="2"/>
</dbReference>
<keyword evidence="16" id="KW-1185">Reference proteome</keyword>
<dbReference type="PROSITE" id="PS00108">
    <property type="entry name" value="PROTEIN_KINASE_ST"/>
    <property type="match status" value="1"/>
</dbReference>
<dbReference type="SUPFAM" id="SSF51206">
    <property type="entry name" value="cAMP-binding domain-like"/>
    <property type="match status" value="2"/>
</dbReference>
<organism evidence="15 16">
    <name type="scientific">Triparma verrucosa</name>
    <dbReference type="NCBI Taxonomy" id="1606542"/>
    <lineage>
        <taxon>Eukaryota</taxon>
        <taxon>Sar</taxon>
        <taxon>Stramenopiles</taxon>
        <taxon>Ochrophyta</taxon>
        <taxon>Bolidophyceae</taxon>
        <taxon>Parmales</taxon>
        <taxon>Triparmaceae</taxon>
        <taxon>Triparma</taxon>
    </lineage>
</organism>
<dbReference type="InterPro" id="IPR018490">
    <property type="entry name" value="cNMP-bd_dom_sf"/>
</dbReference>
<accession>A0A9W7EJJ8</accession>
<evidence type="ECO:0000256" key="3">
    <source>
        <dbReference type="ARBA" id="ARBA00022535"/>
    </source>
</evidence>
<feature type="domain" description="EF-hand" evidence="14">
    <location>
        <begin position="707"/>
        <end position="742"/>
    </location>
</feature>
<evidence type="ECO:0000256" key="5">
    <source>
        <dbReference type="ARBA" id="ARBA00022741"/>
    </source>
</evidence>
<protein>
    <recommendedName>
        <fullName evidence="17">cGMP-dependent protein kinase</fullName>
    </recommendedName>
</protein>
<evidence type="ECO:0000313" key="15">
    <source>
        <dbReference type="EMBL" id="GMH81348.1"/>
    </source>
</evidence>
<dbReference type="CDD" id="cd00038">
    <property type="entry name" value="CAP_ED"/>
    <property type="match status" value="2"/>
</dbReference>
<feature type="domain" description="EF-hand" evidence="14">
    <location>
        <begin position="743"/>
        <end position="777"/>
    </location>
</feature>
<dbReference type="InterPro" id="IPR011009">
    <property type="entry name" value="Kinase-like_dom_sf"/>
</dbReference>
<evidence type="ECO:0000256" key="8">
    <source>
        <dbReference type="ARBA" id="ARBA00022840"/>
    </source>
</evidence>
<evidence type="ECO:0000256" key="7">
    <source>
        <dbReference type="ARBA" id="ARBA00022837"/>
    </source>
</evidence>
<evidence type="ECO:0000256" key="1">
    <source>
        <dbReference type="ARBA" id="ARBA00001946"/>
    </source>
</evidence>
<comment type="similarity">
    <text evidence="10">Belongs to the protein kinase superfamily. Ser/Thr protein kinase family. CDPK subfamily.</text>
</comment>
<keyword evidence="8 11" id="KW-0067">ATP-binding</keyword>
<reference evidence="16" key="1">
    <citation type="journal article" date="2023" name="Commun. Biol.">
        <title>Genome analysis of Parmales, the sister group of diatoms, reveals the evolutionary specialization of diatoms from phago-mixotrophs to photoautotrophs.</title>
        <authorList>
            <person name="Ban H."/>
            <person name="Sato S."/>
            <person name="Yoshikawa S."/>
            <person name="Yamada K."/>
            <person name="Nakamura Y."/>
            <person name="Ichinomiya M."/>
            <person name="Sato N."/>
            <person name="Blanc-Mathieu R."/>
            <person name="Endo H."/>
            <person name="Kuwata A."/>
            <person name="Ogata H."/>
        </authorList>
    </citation>
    <scope>NUCLEOTIDE SEQUENCE [LARGE SCALE GENOMIC DNA]</scope>
    <source>
        <strain evidence="16">NIES 3699</strain>
    </source>
</reference>
<evidence type="ECO:0000259" key="12">
    <source>
        <dbReference type="PROSITE" id="PS50011"/>
    </source>
</evidence>
<dbReference type="PROSITE" id="PS00018">
    <property type="entry name" value="EF_HAND_1"/>
    <property type="match status" value="2"/>
</dbReference>
<feature type="domain" description="Cyclic nucleotide-binding" evidence="13">
    <location>
        <begin position="591"/>
        <end position="695"/>
    </location>
</feature>
<dbReference type="PROSITE" id="PS50222">
    <property type="entry name" value="EF_HAND_2"/>
    <property type="match status" value="3"/>
</dbReference>
<dbReference type="GO" id="GO:0005509">
    <property type="term" value="F:calcium ion binding"/>
    <property type="evidence" value="ECO:0007669"/>
    <property type="project" value="InterPro"/>
</dbReference>
<feature type="domain" description="Protein kinase" evidence="12">
    <location>
        <begin position="84"/>
        <end position="358"/>
    </location>
</feature>
<evidence type="ECO:0000256" key="9">
    <source>
        <dbReference type="ARBA" id="ARBA00022992"/>
    </source>
</evidence>
<feature type="domain" description="EF-hand" evidence="14">
    <location>
        <begin position="404"/>
        <end position="439"/>
    </location>
</feature>
<dbReference type="InterPro" id="IPR018488">
    <property type="entry name" value="cNMP-bd_CS"/>
</dbReference>
<dbReference type="Gene3D" id="1.10.510.10">
    <property type="entry name" value="Transferase(Phosphotransferase) domain 1"/>
    <property type="match status" value="1"/>
</dbReference>
<dbReference type="Proteomes" id="UP001165160">
    <property type="component" value="Unassembled WGS sequence"/>
</dbReference>
<keyword evidence="7" id="KW-0106">Calcium</keyword>
<dbReference type="AlphaFoldDB" id="A0A9W7EJJ8"/>
<dbReference type="EMBL" id="BRXX01000001">
    <property type="protein sequence ID" value="GMH81348.1"/>
    <property type="molecule type" value="Genomic_DNA"/>
</dbReference>
<dbReference type="GO" id="GO:0005524">
    <property type="term" value="F:ATP binding"/>
    <property type="evidence" value="ECO:0007669"/>
    <property type="project" value="UniProtKB-UniRule"/>
</dbReference>
<dbReference type="PROSITE" id="PS50011">
    <property type="entry name" value="PROTEIN_KINASE_DOM"/>
    <property type="match status" value="1"/>
</dbReference>
<dbReference type="InterPro" id="IPR000595">
    <property type="entry name" value="cNMP-bd_dom"/>
</dbReference>
<dbReference type="FunFam" id="1.10.510.10:FF:000571">
    <property type="entry name" value="Maternal embryonic leucine zipper kinase"/>
    <property type="match status" value="1"/>
</dbReference>
<evidence type="ECO:0000256" key="6">
    <source>
        <dbReference type="ARBA" id="ARBA00022777"/>
    </source>
</evidence>
<dbReference type="InterPro" id="IPR014710">
    <property type="entry name" value="RmlC-like_jellyroll"/>
</dbReference>
<evidence type="ECO:0000256" key="11">
    <source>
        <dbReference type="PROSITE-ProRule" id="PRU10141"/>
    </source>
</evidence>
<dbReference type="Gene3D" id="2.60.120.10">
    <property type="entry name" value="Jelly Rolls"/>
    <property type="match status" value="2"/>
</dbReference>
<dbReference type="Gene3D" id="1.10.238.10">
    <property type="entry name" value="EF-hand"/>
    <property type="match status" value="2"/>
</dbReference>